<protein>
    <submittedName>
        <fullName evidence="3">Uncharacterized protein</fullName>
    </submittedName>
</protein>
<evidence type="ECO:0000256" key="2">
    <source>
        <dbReference type="SAM" id="SignalP"/>
    </source>
</evidence>
<evidence type="ECO:0000256" key="1">
    <source>
        <dbReference type="SAM" id="MobiDB-lite"/>
    </source>
</evidence>
<accession>A0A0G4IDI2</accession>
<name>A0A0G4IDI2_9ALVE</name>
<reference evidence="3" key="1">
    <citation type="submission" date="2014-11" db="EMBL/GenBank/DDBJ databases">
        <authorList>
            <person name="Otto D Thomas"/>
            <person name="Naeem Raeece"/>
        </authorList>
    </citation>
    <scope>NUCLEOTIDE SEQUENCE</scope>
</reference>
<dbReference type="VEuPathDB" id="CryptoDB:Cvel_13456"/>
<feature type="compositionally biased region" description="Basic and acidic residues" evidence="1">
    <location>
        <begin position="111"/>
        <end position="140"/>
    </location>
</feature>
<sequence length="167" mass="18372">MRSILLSMRKDGTCWWILCLLTSSQEIPVACDLAFARTQSVYTVGSGQFELSGKRGDLWGVVAVRKGMSGSLSQNPQTIFCLQACAYKGRLARGCPLIVGLYDPPEDSTLADERLNSRRSERESGGKEKERRQRGEERANEVSVCGEFNARTASKAEMVQTVSFAPA</sequence>
<evidence type="ECO:0000313" key="3">
    <source>
        <dbReference type="EMBL" id="CEM55318.1"/>
    </source>
</evidence>
<dbReference type="EMBL" id="CDMZ01005864">
    <property type="protein sequence ID" value="CEM55318.1"/>
    <property type="molecule type" value="Genomic_DNA"/>
</dbReference>
<gene>
    <name evidence="3" type="ORF">Cvel_13456</name>
</gene>
<dbReference type="AlphaFoldDB" id="A0A0G4IDI2"/>
<feature type="chain" id="PRO_5005193015" evidence="2">
    <location>
        <begin position="27"/>
        <end position="167"/>
    </location>
</feature>
<organism evidence="3">
    <name type="scientific">Chromera velia CCMP2878</name>
    <dbReference type="NCBI Taxonomy" id="1169474"/>
    <lineage>
        <taxon>Eukaryota</taxon>
        <taxon>Sar</taxon>
        <taxon>Alveolata</taxon>
        <taxon>Colpodellida</taxon>
        <taxon>Chromeraceae</taxon>
        <taxon>Chromera</taxon>
    </lineage>
</organism>
<keyword evidence="2" id="KW-0732">Signal</keyword>
<feature type="signal peptide" evidence="2">
    <location>
        <begin position="1"/>
        <end position="26"/>
    </location>
</feature>
<feature type="region of interest" description="Disordered" evidence="1">
    <location>
        <begin position="109"/>
        <end position="141"/>
    </location>
</feature>
<proteinExistence type="predicted"/>